<proteinExistence type="predicted"/>
<keyword evidence="1" id="KW-0812">Transmembrane</keyword>
<dbReference type="InterPro" id="IPR010559">
    <property type="entry name" value="Sig_transdc_His_kin_internal"/>
</dbReference>
<dbReference type="InterPro" id="IPR050640">
    <property type="entry name" value="Bact_2-comp_sensor_kinase"/>
</dbReference>
<dbReference type="GO" id="GO:0000155">
    <property type="term" value="F:phosphorelay sensor kinase activity"/>
    <property type="evidence" value="ECO:0007669"/>
    <property type="project" value="InterPro"/>
</dbReference>
<dbReference type="Proteomes" id="UP000468581">
    <property type="component" value="Unassembled WGS sequence"/>
</dbReference>
<feature type="transmembrane region" description="Helical" evidence="1">
    <location>
        <begin position="84"/>
        <end position="107"/>
    </location>
</feature>
<keyword evidence="3" id="KW-0808">Transferase</keyword>
<keyword evidence="1" id="KW-0472">Membrane</keyword>
<name>A0A6P0UM04_9FLAO</name>
<comment type="caution">
    <text evidence="3">The sequence shown here is derived from an EMBL/GenBank/DDBJ whole genome shotgun (WGS) entry which is preliminary data.</text>
</comment>
<keyword evidence="1" id="KW-1133">Transmembrane helix</keyword>
<protein>
    <submittedName>
        <fullName evidence="3">Sensor histidine kinase</fullName>
    </submittedName>
</protein>
<dbReference type="InterPro" id="IPR036890">
    <property type="entry name" value="HATPase_C_sf"/>
</dbReference>
<feature type="transmembrane region" description="Helical" evidence="1">
    <location>
        <begin position="42"/>
        <end position="63"/>
    </location>
</feature>
<gene>
    <name evidence="3" type="ORF">GWK08_09100</name>
</gene>
<organism evidence="3 4">
    <name type="scientific">Leptobacterium flavescens</name>
    <dbReference type="NCBI Taxonomy" id="472055"/>
    <lineage>
        <taxon>Bacteria</taxon>
        <taxon>Pseudomonadati</taxon>
        <taxon>Bacteroidota</taxon>
        <taxon>Flavobacteriia</taxon>
        <taxon>Flavobacteriales</taxon>
        <taxon>Flavobacteriaceae</taxon>
        <taxon>Leptobacterium</taxon>
    </lineage>
</organism>
<dbReference type="AlphaFoldDB" id="A0A6P0UM04"/>
<dbReference type="PANTHER" id="PTHR34220:SF7">
    <property type="entry name" value="SENSOR HISTIDINE KINASE YPDA"/>
    <property type="match status" value="1"/>
</dbReference>
<dbReference type="Pfam" id="PF06580">
    <property type="entry name" value="His_kinase"/>
    <property type="match status" value="1"/>
</dbReference>
<feature type="domain" description="Signal transduction histidine kinase internal region" evidence="2">
    <location>
        <begin position="168"/>
        <end position="247"/>
    </location>
</feature>
<dbReference type="EMBL" id="JAABOO010000002">
    <property type="protein sequence ID" value="NER13592.1"/>
    <property type="molecule type" value="Genomic_DNA"/>
</dbReference>
<dbReference type="Gene3D" id="3.30.565.10">
    <property type="entry name" value="Histidine kinase-like ATPase, C-terminal domain"/>
    <property type="match status" value="1"/>
</dbReference>
<keyword evidence="3" id="KW-0418">Kinase</keyword>
<dbReference type="GO" id="GO:0016020">
    <property type="term" value="C:membrane"/>
    <property type="evidence" value="ECO:0007669"/>
    <property type="project" value="InterPro"/>
</dbReference>
<evidence type="ECO:0000259" key="2">
    <source>
        <dbReference type="Pfam" id="PF06580"/>
    </source>
</evidence>
<evidence type="ECO:0000313" key="4">
    <source>
        <dbReference type="Proteomes" id="UP000468581"/>
    </source>
</evidence>
<keyword evidence="4" id="KW-1185">Reference proteome</keyword>
<dbReference type="PANTHER" id="PTHR34220">
    <property type="entry name" value="SENSOR HISTIDINE KINASE YPDA"/>
    <property type="match status" value="1"/>
</dbReference>
<feature type="transmembrane region" description="Helical" evidence="1">
    <location>
        <begin position="127"/>
        <end position="148"/>
    </location>
</feature>
<feature type="transmembrane region" description="Helical" evidence="1">
    <location>
        <begin position="20"/>
        <end position="36"/>
    </location>
</feature>
<evidence type="ECO:0000256" key="1">
    <source>
        <dbReference type="SAM" id="Phobius"/>
    </source>
</evidence>
<sequence length="357" mass="41654">MHKEKPIKKDYVSLYWKCQLAGWGVVSVYWAYVAYFRVDYPLFATILNYILDVVLGIGITHVYREALKGSGWFRQRLGSMILKMALSILILAVSFMLIMNIKWYFFWKYAKEADVIFFNSLWVWDPVFITGLRLMSIWVLAYHLYHYYQREIRTTRENAELSLIAKQAQLDNLSAQLNPHFLFNSLNSVKSLIIEDPQKARRAVDLLSDLLRTSIYDKGQELTSIKEELLLVQDYVELEKLRFEERLHTEFHISDDVKDVKIPPLSIQLLIENAIKHGVDKSKNGGTIILSAEKKEKNIRIEVQSPGQIHNSHKTGLGLKNLQRRLKLQYKDKASFNLKDSEENKVIATLMIPTQRK</sequence>
<accession>A0A6P0UM04</accession>
<dbReference type="SUPFAM" id="SSF55874">
    <property type="entry name" value="ATPase domain of HSP90 chaperone/DNA topoisomerase II/histidine kinase"/>
    <property type="match status" value="1"/>
</dbReference>
<evidence type="ECO:0000313" key="3">
    <source>
        <dbReference type="EMBL" id="NER13592.1"/>
    </source>
</evidence>
<reference evidence="3 4" key="1">
    <citation type="submission" date="2020-01" db="EMBL/GenBank/DDBJ databases">
        <title>Leptobacterium flavescens.</title>
        <authorList>
            <person name="Wang G."/>
        </authorList>
    </citation>
    <scope>NUCLEOTIDE SEQUENCE [LARGE SCALE GENOMIC DNA]</scope>
    <source>
        <strain evidence="3 4">KCTC 22160</strain>
    </source>
</reference>